<dbReference type="AlphaFoldDB" id="A0AAV6QXM9"/>
<comment type="caution">
    <text evidence="2">The sequence shown here is derived from an EMBL/GenBank/DDBJ whole genome shotgun (WGS) entry which is preliminary data.</text>
</comment>
<dbReference type="EMBL" id="JAGKHQ010000015">
    <property type="protein sequence ID" value="KAG7497613.1"/>
    <property type="molecule type" value="Genomic_DNA"/>
</dbReference>
<accession>A0AAV6QXM9</accession>
<organism evidence="2 3">
    <name type="scientific">Solea senegalensis</name>
    <name type="common">Senegalese sole</name>
    <dbReference type="NCBI Taxonomy" id="28829"/>
    <lineage>
        <taxon>Eukaryota</taxon>
        <taxon>Metazoa</taxon>
        <taxon>Chordata</taxon>
        <taxon>Craniata</taxon>
        <taxon>Vertebrata</taxon>
        <taxon>Euteleostomi</taxon>
        <taxon>Actinopterygii</taxon>
        <taxon>Neopterygii</taxon>
        <taxon>Teleostei</taxon>
        <taxon>Neoteleostei</taxon>
        <taxon>Acanthomorphata</taxon>
        <taxon>Carangaria</taxon>
        <taxon>Pleuronectiformes</taxon>
        <taxon>Pleuronectoidei</taxon>
        <taxon>Soleidae</taxon>
        <taxon>Solea</taxon>
    </lineage>
</organism>
<evidence type="ECO:0000313" key="3">
    <source>
        <dbReference type="Proteomes" id="UP000693946"/>
    </source>
</evidence>
<feature type="region of interest" description="Disordered" evidence="1">
    <location>
        <begin position="79"/>
        <end position="106"/>
    </location>
</feature>
<evidence type="ECO:0000256" key="1">
    <source>
        <dbReference type="SAM" id="MobiDB-lite"/>
    </source>
</evidence>
<name>A0AAV6QXM9_SOLSE</name>
<dbReference type="Proteomes" id="UP000693946">
    <property type="component" value="Linkage Group LG3"/>
</dbReference>
<sequence>MKALCCETIHQFSSRSFPSNLILFSAEHHLALSDCMCVSVCTLLFVSAQKKLKMSTIQKDRQLLLLLLFTVPRTHTHTHTHHSSSVPQCFPAPPNHHCPAVPSGQS</sequence>
<protein>
    <submittedName>
        <fullName evidence="2">Uncharacterized protein</fullName>
    </submittedName>
</protein>
<gene>
    <name evidence="2" type="ORF">JOB18_040831</name>
</gene>
<reference evidence="2 3" key="1">
    <citation type="journal article" date="2021" name="Sci. Rep.">
        <title>Chromosome anchoring in Senegalese sole (Solea senegalensis) reveals sex-associated markers and genome rearrangements in flatfish.</title>
        <authorList>
            <person name="Guerrero-Cozar I."/>
            <person name="Gomez-Garrido J."/>
            <person name="Berbel C."/>
            <person name="Martinez-Blanch J.F."/>
            <person name="Alioto T."/>
            <person name="Claros M.G."/>
            <person name="Gagnaire P.A."/>
            <person name="Manchado M."/>
        </authorList>
    </citation>
    <scope>NUCLEOTIDE SEQUENCE [LARGE SCALE GENOMIC DNA]</scope>
    <source>
        <strain evidence="2">Sse05_10M</strain>
    </source>
</reference>
<keyword evidence="3" id="KW-1185">Reference proteome</keyword>
<proteinExistence type="predicted"/>
<evidence type="ECO:0000313" key="2">
    <source>
        <dbReference type="EMBL" id="KAG7497613.1"/>
    </source>
</evidence>